<reference evidence="2" key="1">
    <citation type="submission" date="2019-03" db="EMBL/GenBank/DDBJ databases">
        <authorList>
            <person name="Mank J."/>
            <person name="Almeida P."/>
        </authorList>
    </citation>
    <scope>NUCLEOTIDE SEQUENCE</scope>
    <source>
        <strain evidence="2">78183</strain>
    </source>
</reference>
<proteinExistence type="predicted"/>
<sequence>MIMSWISTSCLFLLMSKETPVCSAHTFAAGQLCLSVNCASMLLSKPLATANEVEIYLVREMNSKVDFSIFMSTPISKPGIIDPCKDQLQVLEEQETLGGLKTNNFIHGHLILAYRKKVCKSE</sequence>
<accession>A0A6N2LDB1</accession>
<name>A0A6N2LDB1_SALVM</name>
<dbReference type="AlphaFoldDB" id="A0A6N2LDB1"/>
<organism evidence="2">
    <name type="scientific">Salix viminalis</name>
    <name type="common">Common osier</name>
    <name type="synonym">Basket willow</name>
    <dbReference type="NCBI Taxonomy" id="40686"/>
    <lineage>
        <taxon>Eukaryota</taxon>
        <taxon>Viridiplantae</taxon>
        <taxon>Streptophyta</taxon>
        <taxon>Embryophyta</taxon>
        <taxon>Tracheophyta</taxon>
        <taxon>Spermatophyta</taxon>
        <taxon>Magnoliopsida</taxon>
        <taxon>eudicotyledons</taxon>
        <taxon>Gunneridae</taxon>
        <taxon>Pentapetalae</taxon>
        <taxon>rosids</taxon>
        <taxon>fabids</taxon>
        <taxon>Malpighiales</taxon>
        <taxon>Salicaceae</taxon>
        <taxon>Saliceae</taxon>
        <taxon>Salix</taxon>
    </lineage>
</organism>
<feature type="signal peptide" evidence="1">
    <location>
        <begin position="1"/>
        <end position="24"/>
    </location>
</feature>
<evidence type="ECO:0000256" key="1">
    <source>
        <dbReference type="SAM" id="SignalP"/>
    </source>
</evidence>
<evidence type="ECO:0000313" key="2">
    <source>
        <dbReference type="EMBL" id="VFU33404.1"/>
    </source>
</evidence>
<feature type="chain" id="PRO_5026869122" evidence="1">
    <location>
        <begin position="25"/>
        <end position="122"/>
    </location>
</feature>
<dbReference type="EMBL" id="CAADRP010000890">
    <property type="protein sequence ID" value="VFU33404.1"/>
    <property type="molecule type" value="Genomic_DNA"/>
</dbReference>
<protein>
    <submittedName>
        <fullName evidence="2">Uncharacterized protein</fullName>
    </submittedName>
</protein>
<keyword evidence="1" id="KW-0732">Signal</keyword>
<gene>
    <name evidence="2" type="ORF">SVIM_LOCUS152343</name>
</gene>